<evidence type="ECO:0000256" key="1">
    <source>
        <dbReference type="ARBA" id="ARBA00004370"/>
    </source>
</evidence>
<keyword evidence="7" id="KW-1185">Reference proteome</keyword>
<reference evidence="7" key="1">
    <citation type="submission" date="2017-05" db="EMBL/GenBank/DDBJ databases">
        <authorList>
            <person name="Lin X."/>
        </authorList>
    </citation>
    <scope>NUCLEOTIDE SEQUENCE [LARGE SCALE GENOMIC DNA]</scope>
    <source>
        <strain evidence="7">JLT2012</strain>
    </source>
</reference>
<proteinExistence type="predicted"/>
<comment type="caution">
    <text evidence="6">The sequence shown here is derived from an EMBL/GenBank/DDBJ whole genome shotgun (WGS) entry which is preliminary data.</text>
</comment>
<dbReference type="SUPFAM" id="SSF161084">
    <property type="entry name" value="MAPEG domain-like"/>
    <property type="match status" value="1"/>
</dbReference>
<keyword evidence="2 5" id="KW-0812">Transmembrane</keyword>
<evidence type="ECO:0000313" key="7">
    <source>
        <dbReference type="Proteomes" id="UP000198462"/>
    </source>
</evidence>
<dbReference type="EMBL" id="NFZT01000001">
    <property type="protein sequence ID" value="OWV33197.1"/>
    <property type="molecule type" value="Genomic_DNA"/>
</dbReference>
<keyword evidence="3 5" id="KW-1133">Transmembrane helix</keyword>
<dbReference type="Proteomes" id="UP000198462">
    <property type="component" value="Unassembled WGS sequence"/>
</dbReference>
<evidence type="ECO:0000313" key="6">
    <source>
        <dbReference type="EMBL" id="OWV33197.1"/>
    </source>
</evidence>
<dbReference type="AlphaFoldDB" id="A0A219B4A6"/>
<dbReference type="Gene3D" id="1.20.120.550">
    <property type="entry name" value="Membrane associated eicosanoid/glutathione metabolism-like domain"/>
    <property type="match status" value="1"/>
</dbReference>
<feature type="transmembrane region" description="Helical" evidence="5">
    <location>
        <begin position="109"/>
        <end position="134"/>
    </location>
</feature>
<evidence type="ECO:0000256" key="4">
    <source>
        <dbReference type="ARBA" id="ARBA00023136"/>
    </source>
</evidence>
<keyword evidence="4 5" id="KW-0472">Membrane</keyword>
<name>A0A219B4A6_9SPHN</name>
<evidence type="ECO:0000256" key="5">
    <source>
        <dbReference type="SAM" id="Phobius"/>
    </source>
</evidence>
<sequence length="135" mass="14079">MILTVTTMVAGVLGLIYLALTFRVIQLRFAGKVSLGDGGSPLLLARSRAHGNFSEYVPILLILTGLLEFAGGSPFWLGGGGLVFVGGRLLHAWGMDLSASNSGPNRPRIFGTVLTLLVLLAFSVWALVLAAGALA</sequence>
<protein>
    <recommendedName>
        <fullName evidence="8">Glutathione S-transferase</fullName>
    </recommendedName>
</protein>
<dbReference type="Pfam" id="PF01124">
    <property type="entry name" value="MAPEG"/>
    <property type="match status" value="1"/>
</dbReference>
<dbReference type="PANTHER" id="PTHR35814:SF1">
    <property type="entry name" value="GLUTATHIONE S-TRANSFERASE-RELATED"/>
    <property type="match status" value="1"/>
</dbReference>
<dbReference type="GO" id="GO:0016020">
    <property type="term" value="C:membrane"/>
    <property type="evidence" value="ECO:0007669"/>
    <property type="project" value="UniProtKB-SubCell"/>
</dbReference>
<feature type="transmembrane region" description="Helical" evidence="5">
    <location>
        <begin position="56"/>
        <end position="89"/>
    </location>
</feature>
<gene>
    <name evidence="6" type="ORF">B5C34_06800</name>
</gene>
<dbReference type="RefSeq" id="WP_224199257.1">
    <property type="nucleotide sequence ID" value="NZ_NFZT01000001.1"/>
</dbReference>
<organism evidence="6 7">
    <name type="scientific">Pacificimonas flava</name>
    <dbReference type="NCBI Taxonomy" id="1234595"/>
    <lineage>
        <taxon>Bacteria</taxon>
        <taxon>Pseudomonadati</taxon>
        <taxon>Pseudomonadota</taxon>
        <taxon>Alphaproteobacteria</taxon>
        <taxon>Sphingomonadales</taxon>
        <taxon>Sphingosinicellaceae</taxon>
        <taxon>Pacificimonas</taxon>
    </lineage>
</organism>
<dbReference type="PANTHER" id="PTHR35814">
    <property type="match status" value="1"/>
</dbReference>
<dbReference type="InterPro" id="IPR023352">
    <property type="entry name" value="MAPEG-like_dom_sf"/>
</dbReference>
<evidence type="ECO:0008006" key="8">
    <source>
        <dbReference type="Google" id="ProtNLM"/>
    </source>
</evidence>
<accession>A0A219B4A6</accession>
<evidence type="ECO:0000256" key="3">
    <source>
        <dbReference type="ARBA" id="ARBA00022989"/>
    </source>
</evidence>
<evidence type="ECO:0000256" key="2">
    <source>
        <dbReference type="ARBA" id="ARBA00022692"/>
    </source>
</evidence>
<comment type="subcellular location">
    <subcellularLocation>
        <location evidence="1">Membrane</location>
    </subcellularLocation>
</comment>
<feature type="transmembrane region" description="Helical" evidence="5">
    <location>
        <begin position="6"/>
        <end position="25"/>
    </location>
</feature>
<dbReference type="InterPro" id="IPR001129">
    <property type="entry name" value="Membr-assoc_MAPEG"/>
</dbReference>